<dbReference type="InterPro" id="IPR009003">
    <property type="entry name" value="Peptidase_S1_PA"/>
</dbReference>
<accession>A0A840PGA8</accession>
<dbReference type="SUPFAM" id="SSF52540">
    <property type="entry name" value="P-loop containing nucleoside triphosphate hydrolases"/>
    <property type="match status" value="1"/>
</dbReference>
<dbReference type="AlphaFoldDB" id="A0A840PGA8"/>
<sequence length="941" mass="101122">MSAQPDRVVEILLDLTEPDGRTRKGYGTGYRITTGLVLTSAHLFGRAGRAAGCAVRGFGGARTASAALVLDLRDEADLAVLRLADTHGWPRVAPVRFGVLPPEGGVRFALIGWPRAAESASVRDSVELTGTIAAGANIKSGRLKLYIQGPTPRFTGTHASPWSGISGAAVFAHTALVGVVREHLVSLGVDQLDAEPLEALTDSPAFRDLLTAENATRPLVRLLPDRPPEERGPPLEAKLTRPTPAVVLNFRARATALVGREPELRRLRDFLSSDSPFRWQLLSGAGGMGKSRLALELCLEAAADGWHAGFLIPDVPFAWSSWLPARPTLIVVDEIEYRKDTVREIVRVLSARSDELTDRVRVLLLAREKAARIESLLKIEPTDWDVFFADTAAGPAIELGELDAGDAARLARDVPGGTAAPASAGSPLHTMLAALAGPGQRAWDAALIGRYVLRRNRMSYWQDMTDLDEAALAYACITRDTSDALPHSGLLPELEPAGWRELVARNHAFTGTDAPGLAPLEPGPIGELFTLDLIARAPDAESTEDLGHRVVAAAFRLNPLANEFALRCMLHYPEHQGLPRLIAAMVEEFDLSSPSPFFTGLPILIESAGQYAESGDVALAFAEAEAARLLTVRESLSLLTAGSYSELLFNLVTKFCQAGDWPAADRALALTRESAELTGFAAIAGLENQGKAYTNYLVFAQQQNEVVRGRAAIRELVELSRGHHGDAGGHVHEALISAMPLEPDCRSALNLLTSALDPAYPQQIARAAFNVANRAVRESAPGCALAACDLSLDVWHRNRDPAAFRWLTYIAVPLGLTAAHGHDAEILACLSELDTLARPMSGADRRHVFLGLSNFLTQTTVLEAALTALALLCDGVGTFPSDWPAEDVPLIRSSRVVHTLSADPADVRRILRDHLGPLPSAPRVQRLSAQYDCDLTFLAPG</sequence>
<evidence type="ECO:0000313" key="1">
    <source>
        <dbReference type="EMBL" id="MBB5140444.1"/>
    </source>
</evidence>
<evidence type="ECO:0008006" key="3">
    <source>
        <dbReference type="Google" id="ProtNLM"/>
    </source>
</evidence>
<dbReference type="Gene3D" id="3.40.50.300">
    <property type="entry name" value="P-loop containing nucleotide triphosphate hydrolases"/>
    <property type="match status" value="1"/>
</dbReference>
<evidence type="ECO:0000313" key="2">
    <source>
        <dbReference type="Proteomes" id="UP000578449"/>
    </source>
</evidence>
<protein>
    <recommendedName>
        <fullName evidence="3">Serine protease</fullName>
    </recommendedName>
</protein>
<gene>
    <name evidence="1" type="ORF">HNP84_010211</name>
</gene>
<keyword evidence="2" id="KW-1185">Reference proteome</keyword>
<dbReference type="InterPro" id="IPR027417">
    <property type="entry name" value="P-loop_NTPase"/>
</dbReference>
<dbReference type="RefSeq" id="WP_185057231.1">
    <property type="nucleotide sequence ID" value="NZ_BAABIX010000070.1"/>
</dbReference>
<proteinExistence type="predicted"/>
<dbReference type="EMBL" id="JACHGN010000043">
    <property type="protein sequence ID" value="MBB5140444.1"/>
    <property type="molecule type" value="Genomic_DNA"/>
</dbReference>
<name>A0A840PGA8_9ACTN</name>
<comment type="caution">
    <text evidence="1">The sequence shown here is derived from an EMBL/GenBank/DDBJ whole genome shotgun (WGS) entry which is preliminary data.</text>
</comment>
<reference evidence="1 2" key="1">
    <citation type="submission" date="2020-08" db="EMBL/GenBank/DDBJ databases">
        <title>Genomic Encyclopedia of Type Strains, Phase IV (KMG-IV): sequencing the most valuable type-strain genomes for metagenomic binning, comparative biology and taxonomic classification.</title>
        <authorList>
            <person name="Goeker M."/>
        </authorList>
    </citation>
    <scope>NUCLEOTIDE SEQUENCE [LARGE SCALE GENOMIC DNA]</scope>
    <source>
        <strain evidence="1 2">DSM 45615</strain>
    </source>
</reference>
<dbReference type="SUPFAM" id="SSF50494">
    <property type="entry name" value="Trypsin-like serine proteases"/>
    <property type="match status" value="1"/>
</dbReference>
<organism evidence="1 2">
    <name type="scientific">Thermocatellispora tengchongensis</name>
    <dbReference type="NCBI Taxonomy" id="1073253"/>
    <lineage>
        <taxon>Bacteria</taxon>
        <taxon>Bacillati</taxon>
        <taxon>Actinomycetota</taxon>
        <taxon>Actinomycetes</taxon>
        <taxon>Streptosporangiales</taxon>
        <taxon>Streptosporangiaceae</taxon>
        <taxon>Thermocatellispora</taxon>
    </lineage>
</organism>
<dbReference type="Pfam" id="PF13365">
    <property type="entry name" value="Trypsin_2"/>
    <property type="match status" value="1"/>
</dbReference>
<dbReference type="Proteomes" id="UP000578449">
    <property type="component" value="Unassembled WGS sequence"/>
</dbReference>